<evidence type="ECO:0000256" key="5">
    <source>
        <dbReference type="SAM" id="MobiDB-lite"/>
    </source>
</evidence>
<dbReference type="AlphaFoldDB" id="A0A834YQW4"/>
<feature type="compositionally biased region" description="Low complexity" evidence="5">
    <location>
        <begin position="362"/>
        <end position="371"/>
    </location>
</feature>
<dbReference type="GO" id="GO:0006281">
    <property type="term" value="P:DNA repair"/>
    <property type="evidence" value="ECO:0007669"/>
    <property type="project" value="UniProtKB-KW"/>
</dbReference>
<evidence type="ECO:0000259" key="7">
    <source>
        <dbReference type="Pfam" id="PF21796"/>
    </source>
</evidence>
<accession>A0A834YQW4</accession>
<dbReference type="PANTHER" id="PTHR15272:SF0">
    <property type="entry name" value="CHROMATIN ASSEMBLY FACTOR 1 SUBUNIT A"/>
    <property type="match status" value="1"/>
</dbReference>
<dbReference type="Pfam" id="PF21796">
    <property type="entry name" value="Cac1_C"/>
    <property type="match status" value="1"/>
</dbReference>
<dbReference type="GO" id="GO:0005634">
    <property type="term" value="C:nucleus"/>
    <property type="evidence" value="ECO:0007669"/>
    <property type="project" value="UniProtKB-SubCell"/>
</dbReference>
<evidence type="ECO:0000256" key="1">
    <source>
        <dbReference type="ARBA" id="ARBA00004123"/>
    </source>
</evidence>
<keyword evidence="3" id="KW-0234">DNA repair</keyword>
<organism evidence="8 9">
    <name type="scientific">Tetracentron sinense</name>
    <name type="common">Spur-leaf</name>
    <dbReference type="NCBI Taxonomy" id="13715"/>
    <lineage>
        <taxon>Eukaryota</taxon>
        <taxon>Viridiplantae</taxon>
        <taxon>Streptophyta</taxon>
        <taxon>Embryophyta</taxon>
        <taxon>Tracheophyta</taxon>
        <taxon>Spermatophyta</taxon>
        <taxon>Magnoliopsida</taxon>
        <taxon>Trochodendrales</taxon>
        <taxon>Trochodendraceae</taxon>
        <taxon>Tetracentron</taxon>
    </lineage>
</organism>
<keyword evidence="9" id="KW-1185">Reference proteome</keyword>
<name>A0A834YQW4_TETSI</name>
<feature type="compositionally biased region" description="Acidic residues" evidence="5">
    <location>
        <begin position="533"/>
        <end position="542"/>
    </location>
</feature>
<evidence type="ECO:0008006" key="10">
    <source>
        <dbReference type="Google" id="ProtNLM"/>
    </source>
</evidence>
<evidence type="ECO:0000259" key="6">
    <source>
        <dbReference type="Pfam" id="PF12253"/>
    </source>
</evidence>
<dbReference type="EMBL" id="JABCRI010000014">
    <property type="protein sequence ID" value="KAF8393779.1"/>
    <property type="molecule type" value="Genomic_DNA"/>
</dbReference>
<protein>
    <recommendedName>
        <fullName evidence="10">Chromatin assembly factor 1 subunit FAS1</fullName>
    </recommendedName>
</protein>
<dbReference type="OrthoDB" id="440676at2759"/>
<dbReference type="PANTHER" id="PTHR15272">
    <property type="entry name" value="CHROMATIN ASSEMBLY FACTOR 1 SUBUNIT A CAF-1 SUBUNIT A"/>
    <property type="match status" value="1"/>
</dbReference>
<feature type="domain" description="Chromatin assembly factor 1 subunit Cac1-like C-terminal" evidence="7">
    <location>
        <begin position="720"/>
        <end position="770"/>
    </location>
</feature>
<feature type="domain" description="Chromatin assembly factor 1 subunit A dimerization" evidence="6">
    <location>
        <begin position="491"/>
        <end position="557"/>
    </location>
</feature>
<keyword evidence="4" id="KW-0539">Nucleus</keyword>
<evidence type="ECO:0000256" key="2">
    <source>
        <dbReference type="ARBA" id="ARBA00022763"/>
    </source>
</evidence>
<keyword evidence="2" id="KW-0227">DNA damage</keyword>
<feature type="compositionally biased region" description="Basic and acidic residues" evidence="5">
    <location>
        <begin position="285"/>
        <end position="333"/>
    </location>
</feature>
<sequence length="837" mass="95960">MADTVILDSLHVDGLKPSEMNGGNHGNGVRKLLKRKRASILENINTDERESRIDGLRHELDGLFRYFKEVSLQKVYLEGNDYCSSNSVIACLLEESDLPFSKLVEEIYEKLKTRDGITLVSVRSTVLFVGQRLMYGIANADADVLEDETESCLWCWETRELKLIPKTLRGVLNVRRICRKKIHERINAVSAMICSLQMPESQLSYRHDTMKALEKLGRVLNEADIRSLVEKMVQKNATDMAEKEVKLKEKELIKELEKNKRECEKEKKRLDRELQKEKLQSEKELKRLQDEAEKEEKRREKEEAEMKKQLKRQQEEAEKDQRRREKEETEMKRQLAIQKQATIMDRFLKSKRNNSTTRHDQSSAQATASDSPNKSSEEMHNAVTFSMDCALSMKDGLETDELRKSHLTSWHQLGHYILTNNSQHWGRRHKPKAILIKELRLTTNKGLFHGDELSLEKIVDGCEETVPDDRSCQSNADTSQCDVQKCNRTRQLLQFDKSHRPAFYGIWPKKSHVVGSRCPYKKDPDLDYDIDSDEEWEEEDPGESLSDCEKDGEEENLEEGSLRTDNEDGSEDGFLVPDGYLSENEGVQVDRMESDFVDDAESLPSCKQDLECEDFRLLFRQQKYLHNLTEQALRKNQPLIISNLMHEKATLLIFEDLSGTPKLEQMCLQALSMQVFPGGPPIEIVTDHETPDKDQEVCHPQSKGGTTAVVAVTVILDSDLPKIVSAIHSCPHSIGKVVESLQQKFPTVSKSQLRNKVRELSEFVDNRWQVKKDILDKLGLSISPEKGGRRMNGIASFFSKRCLPPAEKTINVNETLPQSRQNPSTLHGQQGDIINLL</sequence>
<dbReference type="Pfam" id="PF12253">
    <property type="entry name" value="CAF1A_dimeriz"/>
    <property type="match status" value="1"/>
</dbReference>
<feature type="region of interest" description="Disordered" evidence="5">
    <location>
        <begin position="533"/>
        <end position="579"/>
    </location>
</feature>
<comment type="caution">
    <text evidence="8">The sequence shown here is derived from an EMBL/GenBank/DDBJ whole genome shotgun (WGS) entry which is preliminary data.</text>
</comment>
<dbReference type="InterPro" id="IPR048800">
    <property type="entry name" value="Cac1-like_C"/>
</dbReference>
<reference evidence="8 9" key="1">
    <citation type="submission" date="2020-04" db="EMBL/GenBank/DDBJ databases">
        <title>Plant Genome Project.</title>
        <authorList>
            <person name="Zhang R.-G."/>
        </authorList>
    </citation>
    <scope>NUCLEOTIDE SEQUENCE [LARGE SCALE GENOMIC DNA]</scope>
    <source>
        <strain evidence="8">YNK0</strain>
        <tissue evidence="8">Leaf</tissue>
    </source>
</reference>
<evidence type="ECO:0000313" key="9">
    <source>
        <dbReference type="Proteomes" id="UP000655225"/>
    </source>
</evidence>
<evidence type="ECO:0000256" key="3">
    <source>
        <dbReference type="ARBA" id="ARBA00023204"/>
    </source>
</evidence>
<comment type="subcellular location">
    <subcellularLocation>
        <location evidence="1">Nucleus</location>
    </subcellularLocation>
</comment>
<dbReference type="OMA" id="SETALWC"/>
<dbReference type="Proteomes" id="UP000655225">
    <property type="component" value="Unassembled WGS sequence"/>
</dbReference>
<proteinExistence type="predicted"/>
<feature type="region of interest" description="Disordered" evidence="5">
    <location>
        <begin position="285"/>
        <end position="378"/>
    </location>
</feature>
<dbReference type="GO" id="GO:0006334">
    <property type="term" value="P:nucleosome assembly"/>
    <property type="evidence" value="ECO:0007669"/>
    <property type="project" value="TreeGrafter"/>
</dbReference>
<evidence type="ECO:0000313" key="8">
    <source>
        <dbReference type="EMBL" id="KAF8393779.1"/>
    </source>
</evidence>
<dbReference type="InterPro" id="IPR022043">
    <property type="entry name" value="CAF1A_DD"/>
</dbReference>
<dbReference type="GO" id="GO:0033186">
    <property type="term" value="C:CAF-1 complex"/>
    <property type="evidence" value="ECO:0007669"/>
    <property type="project" value="TreeGrafter"/>
</dbReference>
<gene>
    <name evidence="8" type="ORF">HHK36_019977</name>
</gene>
<evidence type="ECO:0000256" key="4">
    <source>
        <dbReference type="ARBA" id="ARBA00023242"/>
    </source>
</evidence>